<evidence type="ECO:0000259" key="8">
    <source>
        <dbReference type="PROSITE" id="PS50017"/>
    </source>
</evidence>
<protein>
    <recommendedName>
        <fullName evidence="6">Netrin receptor UNC5</fullName>
    </recommendedName>
</protein>
<dbReference type="GeneID" id="106173958"/>
<evidence type="ECO:0000256" key="1">
    <source>
        <dbReference type="ARBA" id="ARBA00004167"/>
    </source>
</evidence>
<dbReference type="RefSeq" id="XP_013410762.1">
    <property type="nucleotide sequence ID" value="XM_013555308.1"/>
</dbReference>
<dbReference type="InterPro" id="IPR011029">
    <property type="entry name" value="DEATH-like_dom_sf"/>
</dbReference>
<organism evidence="10 16">
    <name type="scientific">Lingula anatina</name>
    <name type="common">Brachiopod</name>
    <name type="synonym">Lingula unguis</name>
    <dbReference type="NCBI Taxonomy" id="7574"/>
    <lineage>
        <taxon>Eukaryota</taxon>
        <taxon>Metazoa</taxon>
        <taxon>Spiralia</taxon>
        <taxon>Lophotrochozoa</taxon>
        <taxon>Brachiopoda</taxon>
        <taxon>Linguliformea</taxon>
        <taxon>Lingulata</taxon>
        <taxon>Lingulida</taxon>
        <taxon>Linguloidea</taxon>
        <taxon>Lingulidae</taxon>
        <taxon>Lingula</taxon>
    </lineage>
</organism>
<dbReference type="STRING" id="7574.A0A1S3JK65"/>
<proteinExistence type="inferred from homology"/>
<feature type="compositionally biased region" description="Polar residues" evidence="7">
    <location>
        <begin position="105"/>
        <end position="114"/>
    </location>
</feature>
<feature type="domain" description="ZU5" evidence="9">
    <location>
        <begin position="339"/>
        <end position="476"/>
    </location>
</feature>
<evidence type="ECO:0000256" key="4">
    <source>
        <dbReference type="ARBA" id="ARBA00022989"/>
    </source>
</evidence>
<dbReference type="Gene3D" id="2.60.220.30">
    <property type="match status" value="1"/>
</dbReference>
<dbReference type="InterPro" id="IPR000906">
    <property type="entry name" value="ZU5_dom"/>
</dbReference>
<dbReference type="PROSITE" id="PS51145">
    <property type="entry name" value="ZU5"/>
    <property type="match status" value="1"/>
</dbReference>
<evidence type="ECO:0000313" key="11">
    <source>
        <dbReference type="RefSeq" id="XP_013410758.1"/>
    </source>
</evidence>
<dbReference type="Gene3D" id="1.10.533.10">
    <property type="entry name" value="Death Domain, Fas"/>
    <property type="match status" value="1"/>
</dbReference>
<accession>A0A1S3JK65</accession>
<dbReference type="Proteomes" id="UP000085678">
    <property type="component" value="Unplaced"/>
</dbReference>
<comment type="subcellular location">
    <subcellularLocation>
        <location evidence="6">Cell membrane</location>
        <topology evidence="6">Single-pass type I membrane protein</topology>
    </subcellularLocation>
    <subcellularLocation>
        <location evidence="1">Membrane</location>
        <topology evidence="1">Single-pass membrane protein</topology>
    </subcellularLocation>
</comment>
<name>A0A1S3JK65_LINAN</name>
<keyword evidence="6" id="KW-0675">Receptor</keyword>
<dbReference type="RefSeq" id="XP_013410759.1">
    <property type="nucleotide sequence ID" value="XM_013555305.1"/>
</dbReference>
<dbReference type="RefSeq" id="XP_013410761.1">
    <property type="nucleotide sequence ID" value="XM_013555307.1"/>
</dbReference>
<evidence type="ECO:0000256" key="5">
    <source>
        <dbReference type="ARBA" id="ARBA00023136"/>
    </source>
</evidence>
<evidence type="ECO:0000256" key="7">
    <source>
        <dbReference type="SAM" id="MobiDB-lite"/>
    </source>
</evidence>
<reference evidence="11 12" key="1">
    <citation type="submission" date="2025-04" db="UniProtKB">
        <authorList>
            <consortium name="RefSeq"/>
        </authorList>
    </citation>
    <scope>IDENTIFICATION</scope>
    <source>
        <tissue evidence="11 12">Gonads</tissue>
    </source>
</reference>
<dbReference type="SMART" id="SM00218">
    <property type="entry name" value="ZU5"/>
    <property type="match status" value="1"/>
</dbReference>
<keyword evidence="6" id="KW-0393">Immunoglobulin domain</keyword>
<dbReference type="RefSeq" id="XP_013410760.1">
    <property type="nucleotide sequence ID" value="XM_013555306.1"/>
</dbReference>
<comment type="function">
    <text evidence="6">Receptor for netrin required for axon guidance. Mediates axon repulsion of neuronal growth cones in the developing nervous system upon ligand binding.</text>
</comment>
<dbReference type="Pfam" id="PF00791">
    <property type="entry name" value="ZU5"/>
    <property type="match status" value="1"/>
</dbReference>
<dbReference type="InterPro" id="IPR000488">
    <property type="entry name" value="Death_dom"/>
</dbReference>
<dbReference type="RefSeq" id="XP_013410758.1">
    <property type="nucleotide sequence ID" value="XM_013555304.1"/>
</dbReference>
<dbReference type="PANTHER" id="PTHR12582:SF41">
    <property type="entry name" value="UNC5C-LIKE PROTEIN"/>
    <property type="match status" value="1"/>
</dbReference>
<dbReference type="Pfam" id="PF17217">
    <property type="entry name" value="UPA"/>
    <property type="match status" value="1"/>
</dbReference>
<dbReference type="InterPro" id="IPR037936">
    <property type="entry name" value="UNC5A-D"/>
</dbReference>
<evidence type="ECO:0000256" key="3">
    <source>
        <dbReference type="ARBA" id="ARBA00022692"/>
    </source>
</evidence>
<dbReference type="PANTHER" id="PTHR12582">
    <property type="entry name" value="NETRIN RECEPTOR UNC5"/>
    <property type="match status" value="1"/>
</dbReference>
<dbReference type="SUPFAM" id="SSF47986">
    <property type="entry name" value="DEATH domain"/>
    <property type="match status" value="1"/>
</dbReference>
<evidence type="ECO:0000259" key="9">
    <source>
        <dbReference type="PROSITE" id="PS51145"/>
    </source>
</evidence>
<dbReference type="RefSeq" id="XP_013410763.1">
    <property type="nucleotide sequence ID" value="XM_013555309.1"/>
</dbReference>
<dbReference type="Pfam" id="PF00531">
    <property type="entry name" value="Death"/>
    <property type="match status" value="1"/>
</dbReference>
<dbReference type="InterPro" id="IPR033772">
    <property type="entry name" value="UPA"/>
</dbReference>
<feature type="domain" description="Death" evidence="8">
    <location>
        <begin position="660"/>
        <end position="728"/>
    </location>
</feature>
<evidence type="ECO:0000256" key="2">
    <source>
        <dbReference type="ARBA" id="ARBA00009844"/>
    </source>
</evidence>
<evidence type="ECO:0000313" key="15">
    <source>
        <dbReference type="RefSeq" id="XP_013410762.1"/>
    </source>
</evidence>
<feature type="region of interest" description="Disordered" evidence="7">
    <location>
        <begin position="101"/>
        <end position="123"/>
    </location>
</feature>
<dbReference type="KEGG" id="lak:106173958"/>
<evidence type="ECO:0000256" key="6">
    <source>
        <dbReference type="RuleBase" id="RU367033"/>
    </source>
</evidence>
<dbReference type="GO" id="GO:0005042">
    <property type="term" value="F:netrin receptor activity"/>
    <property type="evidence" value="ECO:0007669"/>
    <property type="project" value="UniProtKB-UniRule"/>
</dbReference>
<comment type="similarity">
    <text evidence="2 6">Belongs to the unc-5 family.</text>
</comment>
<dbReference type="AlphaFoldDB" id="A0A1S3JK65"/>
<dbReference type="PROSITE" id="PS50017">
    <property type="entry name" value="DEATH_DOMAIN"/>
    <property type="match status" value="1"/>
</dbReference>
<evidence type="ECO:0000313" key="14">
    <source>
        <dbReference type="RefSeq" id="XP_013410761.1"/>
    </source>
</evidence>
<gene>
    <name evidence="11 12 13 14 15 16" type="primary">LOC106173958</name>
</gene>
<evidence type="ECO:0000313" key="13">
    <source>
        <dbReference type="RefSeq" id="XP_013410760.1"/>
    </source>
</evidence>
<keyword evidence="4 6" id="KW-1133">Transmembrane helix</keyword>
<evidence type="ECO:0000313" key="10">
    <source>
        <dbReference type="Proteomes" id="UP000085678"/>
    </source>
</evidence>
<dbReference type="GO" id="GO:0005886">
    <property type="term" value="C:plasma membrane"/>
    <property type="evidence" value="ECO:0007669"/>
    <property type="project" value="UniProtKB-SubCell"/>
</dbReference>
<keyword evidence="3 6" id="KW-0812">Transmembrane</keyword>
<evidence type="ECO:0000313" key="12">
    <source>
        <dbReference type="RefSeq" id="XP_013410759.1"/>
    </source>
</evidence>
<keyword evidence="10" id="KW-1185">Reference proteome</keyword>
<feature type="transmembrane region" description="Helical" evidence="6">
    <location>
        <begin position="64"/>
        <end position="90"/>
    </location>
</feature>
<keyword evidence="5 6" id="KW-0472">Membrane</keyword>
<keyword evidence="6" id="KW-0217">Developmental protein</keyword>
<evidence type="ECO:0000313" key="16">
    <source>
        <dbReference type="RefSeq" id="XP_013410763.1"/>
    </source>
</evidence>
<dbReference type="OrthoDB" id="6065502at2759"/>
<sequence length="735" mass="82318">MAVILANTTLVNSASVTPSKVEVTTYTVGSSGSNRQTEMIKKYDLTTATTSSNTPALVHQGDQIAIISSAVIGAVVLIAIVVVVAVGLWLHRRLKKLEQQQQQQNRQHNGTLEMQLSPDGYSTGDSRCTEIIKVKSDQVESNTSTPQDTIQDDLATQSQGQAQGSPADDLQDEDNVTIRSKKVMRQGGKSFTAYFGHSRTSIFGDIGDFSQLFPLCQDYFSENDATKGIKSYQEKNVGRGSDHDEVVYDRSKMYQVPGTNSVTEVPIEEIFIQHETQQIKTNYDNSSFVDDEGKMAAKAQRPMSMDFALKLEDPEFDVDSQIDSSKKSFMASFDHRQGMFAKKSIGRQGGEITLHEVKLTIPPNALEETKDISVGIIWNKTHMPKLTKKQALLSPVVVCEPHGIRFTKPVTLSIPHCAIDVRSAWNIQPMMSPTSVFQGVQWAPMTIADYDSRLILSRSVSIELRHFTLYTVIGESAENVMAAKSVRLVAFAPPLEVDMMFKIRVYCINNYKEEMKMVRDVEGQLGGKRLDAPMPMFIHDNGQDVCLEMLKMSEGWKIISDTIQKFSFEHVWHSLSPCCMFVLKQNADAVSMILCEILSYQEGNDKQKQKLTIAEELKLVKDELELDTADLTSTSLKTYSVFPHALRSKLVIALDPSTPLGQDWHMVASRMGLDYPTIVWLESRIGVSSPTGQILRMWEKQNKTLQEFHRLMIELERLDVAAEVEKYLVLKESPS</sequence>